<organism evidence="1">
    <name type="scientific">Aphanomyces astaci</name>
    <name type="common">Crayfish plague agent</name>
    <dbReference type="NCBI Taxonomy" id="112090"/>
    <lineage>
        <taxon>Eukaryota</taxon>
        <taxon>Sar</taxon>
        <taxon>Stramenopiles</taxon>
        <taxon>Oomycota</taxon>
        <taxon>Saprolegniomycetes</taxon>
        <taxon>Saprolegniales</taxon>
        <taxon>Verrucalvaceae</taxon>
        <taxon>Aphanomyces</taxon>
    </lineage>
</organism>
<protein>
    <submittedName>
        <fullName evidence="1">Uncharacterized protein</fullName>
    </submittedName>
</protein>
<dbReference type="GeneID" id="20813099"/>
<accession>W4G5E1</accession>
<gene>
    <name evidence="1" type="ORF">H257_11103</name>
</gene>
<proteinExistence type="predicted"/>
<dbReference type="OrthoDB" id="439192at2759"/>
<dbReference type="VEuPathDB" id="FungiDB:H257_11103"/>
<dbReference type="AlphaFoldDB" id="W4G5E1"/>
<dbReference type="EMBL" id="KI913145">
    <property type="protein sequence ID" value="ETV74138.1"/>
    <property type="molecule type" value="Genomic_DNA"/>
</dbReference>
<evidence type="ECO:0000313" key="1">
    <source>
        <dbReference type="EMBL" id="ETV74138.1"/>
    </source>
</evidence>
<dbReference type="RefSeq" id="XP_009836244.1">
    <property type="nucleotide sequence ID" value="XM_009837942.1"/>
</dbReference>
<reference evidence="1" key="1">
    <citation type="submission" date="2013-12" db="EMBL/GenBank/DDBJ databases">
        <title>The Genome Sequence of Aphanomyces astaci APO3.</title>
        <authorList>
            <consortium name="The Broad Institute Genomics Platform"/>
            <person name="Russ C."/>
            <person name="Tyler B."/>
            <person name="van West P."/>
            <person name="Dieguez-Uribeondo J."/>
            <person name="Young S.K."/>
            <person name="Zeng Q."/>
            <person name="Gargeya S."/>
            <person name="Fitzgerald M."/>
            <person name="Abouelleil A."/>
            <person name="Alvarado L."/>
            <person name="Chapman S.B."/>
            <person name="Gainer-Dewar J."/>
            <person name="Goldberg J."/>
            <person name="Griggs A."/>
            <person name="Gujja S."/>
            <person name="Hansen M."/>
            <person name="Howarth C."/>
            <person name="Imamovic A."/>
            <person name="Ireland A."/>
            <person name="Larimer J."/>
            <person name="McCowan C."/>
            <person name="Murphy C."/>
            <person name="Pearson M."/>
            <person name="Poon T.W."/>
            <person name="Priest M."/>
            <person name="Roberts A."/>
            <person name="Saif S."/>
            <person name="Shea T."/>
            <person name="Sykes S."/>
            <person name="Wortman J."/>
            <person name="Nusbaum C."/>
            <person name="Birren B."/>
        </authorList>
    </citation>
    <scope>NUCLEOTIDE SEQUENCE [LARGE SCALE GENOMIC DNA]</scope>
    <source>
        <strain evidence="1">APO3</strain>
    </source>
</reference>
<sequence length="146" mass="16558">MGQDQPGAPRQEDDLAAGSYMLLTIHPDHLKYVQAATMTPDNRHVGSRLSNLRKRIRETFTDQFKEFTRKLTPAGDSTPESAHINRFLSLLPPHIANSEISELKLDDERQKVHDPNMARKAISTNVALMTTRDYHYCGKTGHFEAE</sequence>
<name>W4G5E1_APHAT</name>